<name>W8NWT1_9EURY</name>
<dbReference type="AlphaFoldDB" id="W8NWT1"/>
<dbReference type="OrthoDB" id="85814at2157"/>
<accession>W8NWT1</accession>
<proteinExistence type="predicted"/>
<dbReference type="eggNOG" id="arCOG05771">
    <property type="taxonomic scope" value="Archaea"/>
</dbReference>
<sequence length="273" mass="30573">MDILTPAERRDAVVFIGVDRAGNVEFVKVYAVSEEKAKETLEEFFNAKGLFPTDYRLVSRGLEDVSGKKAITTRSEEELSSSLARLGLKLLSNGILTLEDIEEVYQITLVSEVLYERVTSERREKEEKTLDWREVLSLGVDTLVENLRGVDLSELVPANALILREPSVETVAELLNGERDGPIIVETKDAGRYRNLDFSAFVRIPPLSREEFAVELSARLGFNVPVSLISLPENRLNLRNVEKLAKLVEALVRKGFEREEALKIAVELNSSGP</sequence>
<keyword evidence="2" id="KW-1185">Reference proteome</keyword>
<organism evidence="1 2">
    <name type="scientific">Thermococcus nautili</name>
    <dbReference type="NCBI Taxonomy" id="195522"/>
    <lineage>
        <taxon>Archaea</taxon>
        <taxon>Methanobacteriati</taxon>
        <taxon>Methanobacteriota</taxon>
        <taxon>Thermococci</taxon>
        <taxon>Thermococcales</taxon>
        <taxon>Thermococcaceae</taxon>
        <taxon>Thermococcus</taxon>
    </lineage>
</organism>
<dbReference type="RefSeq" id="WP_042692644.1">
    <property type="nucleotide sequence ID" value="NZ_CP007264.1"/>
</dbReference>
<dbReference type="KEGG" id="tnu:BD01_2076"/>
<gene>
    <name evidence="1" type="ORF">BD01_2076</name>
</gene>
<dbReference type="STRING" id="195522.BD01_2076"/>
<protein>
    <submittedName>
        <fullName evidence="1">Uncharacterized protein</fullName>
    </submittedName>
</protein>
<dbReference type="HOGENOM" id="CLU_059142_0_0_2"/>
<dbReference type="EMBL" id="CP007264">
    <property type="protein sequence ID" value="AHL23672.1"/>
    <property type="molecule type" value="Genomic_DNA"/>
</dbReference>
<reference evidence="1 2" key="1">
    <citation type="submission" date="2014-02" db="EMBL/GenBank/DDBJ databases">
        <title>Genome Sequence of an Hyperthermophilic Archaeon, Thermococcus nautili 30-1, producing viral vesicles.</title>
        <authorList>
            <person name="Oberto J."/>
            <person name="Gaudin M."/>
            <person name="Cossu M."/>
            <person name="Gorlas A."/>
            <person name="Slesarev A."/>
            <person name="Marguet E."/>
            <person name="Forterre P."/>
        </authorList>
    </citation>
    <scope>NUCLEOTIDE SEQUENCE [LARGE SCALE GENOMIC DNA]</scope>
    <source>
        <strain evidence="1 2">30-1</strain>
    </source>
</reference>
<dbReference type="Proteomes" id="UP000019434">
    <property type="component" value="Chromosome"/>
</dbReference>
<evidence type="ECO:0000313" key="1">
    <source>
        <dbReference type="EMBL" id="AHL23672.1"/>
    </source>
</evidence>
<evidence type="ECO:0000313" key="2">
    <source>
        <dbReference type="Proteomes" id="UP000019434"/>
    </source>
</evidence>
<dbReference type="GeneID" id="24958501"/>